<feature type="chain" id="PRO_5032489965" evidence="1">
    <location>
        <begin position="20"/>
        <end position="298"/>
    </location>
</feature>
<comment type="caution">
    <text evidence="2">The sequence shown here is derived from an EMBL/GenBank/DDBJ whole genome shotgun (WGS) entry which is preliminary data.</text>
</comment>
<keyword evidence="1" id="KW-0732">Signal</keyword>
<dbReference type="EMBL" id="JACMRX010000001">
    <property type="protein sequence ID" value="KAF7997574.1"/>
    <property type="molecule type" value="Genomic_DNA"/>
</dbReference>
<dbReference type="Proteomes" id="UP000639338">
    <property type="component" value="Unassembled WGS sequence"/>
</dbReference>
<sequence>MKNIFVGIFFIFITDHTQALDVVSLKIGIPYFEYGYIPTQFLDKPMYACVQADLEYGESLWYWIDFEQRSPLYQDYNEWVLLWTKGFLRDDLVDTCFTIPEPQQRFTMYLNATSNMTSELNKHRAFDTIHGIYVGNIEDFDASPNNKKIWPDSNRVPGYLQSDYQCTDVYTIAANDIVTIYYGIVNITGYIHKLTIQENSIEYPLSNWEQDRPEYIVNEELIAEGESAFLQFTAPKNMDIRIFFYTFAKEDFFTPLTKKYGFTVTTHRIIDAESKSETPKTVIEPSERTYPASILCPR</sequence>
<reference evidence="2 3" key="1">
    <citation type="submission" date="2020-08" db="EMBL/GenBank/DDBJ databases">
        <title>Aphidius gifuensis genome sequencing and assembly.</title>
        <authorList>
            <person name="Du Z."/>
        </authorList>
    </citation>
    <scope>NUCLEOTIDE SEQUENCE [LARGE SCALE GENOMIC DNA]</scope>
    <source>
        <strain evidence="2">YNYX2018</strain>
        <tissue evidence="2">Adults</tissue>
    </source>
</reference>
<feature type="signal peptide" evidence="1">
    <location>
        <begin position="1"/>
        <end position="19"/>
    </location>
</feature>
<keyword evidence="3" id="KW-1185">Reference proteome</keyword>
<evidence type="ECO:0000313" key="3">
    <source>
        <dbReference type="Proteomes" id="UP000639338"/>
    </source>
</evidence>
<evidence type="ECO:0000256" key="1">
    <source>
        <dbReference type="SAM" id="SignalP"/>
    </source>
</evidence>
<accession>A0A835CV09</accession>
<dbReference type="AlphaFoldDB" id="A0A835CV09"/>
<evidence type="ECO:0000313" key="2">
    <source>
        <dbReference type="EMBL" id="KAF7997574.1"/>
    </source>
</evidence>
<proteinExistence type="predicted"/>
<name>A0A835CV09_APHGI</name>
<gene>
    <name evidence="2" type="ORF">HCN44_006145</name>
</gene>
<organism evidence="2 3">
    <name type="scientific">Aphidius gifuensis</name>
    <name type="common">Parasitoid wasp</name>
    <dbReference type="NCBI Taxonomy" id="684658"/>
    <lineage>
        <taxon>Eukaryota</taxon>
        <taxon>Metazoa</taxon>
        <taxon>Ecdysozoa</taxon>
        <taxon>Arthropoda</taxon>
        <taxon>Hexapoda</taxon>
        <taxon>Insecta</taxon>
        <taxon>Pterygota</taxon>
        <taxon>Neoptera</taxon>
        <taxon>Endopterygota</taxon>
        <taxon>Hymenoptera</taxon>
        <taxon>Apocrita</taxon>
        <taxon>Ichneumonoidea</taxon>
        <taxon>Braconidae</taxon>
        <taxon>Aphidiinae</taxon>
        <taxon>Aphidius</taxon>
    </lineage>
</organism>
<protein>
    <submittedName>
        <fullName evidence="2">Uncharacterized protein</fullName>
    </submittedName>
</protein>